<feature type="chain" id="PRO_5040924833" evidence="2">
    <location>
        <begin position="27"/>
        <end position="2268"/>
    </location>
</feature>
<feature type="compositionally biased region" description="Basic and acidic residues" evidence="1">
    <location>
        <begin position="2243"/>
        <end position="2252"/>
    </location>
</feature>
<keyword evidence="2" id="KW-0732">Signal</keyword>
<keyword evidence="5" id="KW-1185">Reference proteome</keyword>
<organism evidence="4 5">
    <name type="scientific">Paraflavisolibacter caeni</name>
    <dbReference type="NCBI Taxonomy" id="2982496"/>
    <lineage>
        <taxon>Bacteria</taxon>
        <taxon>Pseudomonadati</taxon>
        <taxon>Bacteroidota</taxon>
        <taxon>Chitinophagia</taxon>
        <taxon>Chitinophagales</taxon>
        <taxon>Chitinophagaceae</taxon>
        <taxon>Paraflavisolibacter</taxon>
    </lineage>
</organism>
<dbReference type="InterPro" id="IPR045619">
    <property type="entry name" value="DUF6443"/>
</dbReference>
<dbReference type="Pfam" id="PF20041">
    <property type="entry name" value="DUF6443"/>
    <property type="match status" value="1"/>
</dbReference>
<evidence type="ECO:0000313" key="4">
    <source>
        <dbReference type="EMBL" id="MCU7551147.1"/>
    </source>
</evidence>
<sequence length="2268" mass="245406">MQHKTAIKRLLISLSFLLAFSKSGFSQVYMGGPTCVQAGVENLYYLTGNYSYSDYIQWCVYGGTSANGNQCESGYGLNYLMIKFTTSGQITVYTPNGAAFLNVTVTDALNSGSISSNGSQTITYNYTPGTISCSAASGGGCYPSYAYQWEQSTNGTNWSSLSGKTAENLSFSSGLTQTTYYRRMVTETSTGTVGYSNVATVYVNPQLTGGSISPESQSIYSGGTPGGYGGYGASGGGCGGSYNYQWQYSDNGTTFYDISGANGFYYSPPGPISATRYYRRKVTCGPEVAYTNTAVVNVYPALQPGGVIPSPQYINYNTTASTLSSTGVAGGNGSYTYQWQSSADGVNYTNISGANSTAYDPGLLTATKYYRLAVTSLGTTAYSSSAVVNVYPPLQAGSISPASTAINYGTSPGTLSSTGVTGGNGSYAYQWQSSSDGANFTNISGATASTYMPGSLTSNTYYRVFVTSNAVSAYSSIASVTVYPAVVGGSISPASQTLNLNNTPTTLSISGVTGGSGTYTYQWQKASNSSFTDVSNIAGATVATYTPPTSVSGTLYYRVMVSSNGASAYSSTAVVTVYPDLQPGSVSPISQNLNLNSPATPLTLSGVTGGNGSYTYQWQQSSSSSFTSPTNITGANTTTYTPPSDMSGTLFYRVAVSSNGVTAYSSIASVTVYAALQGGSVSPASQNVHYNGTTVTLVSGGVTGGSGTYTYQWQQSSTSSFTSPVNIEGATGSSYTPPANVVGTTYYRVVVSSNGLSANSLSAVVTVSPPLQPGSIVPNEYTIVPNTSPGHLAANGASQGGCAGAYAYQWEQSSNGIIFTSITGATGLSYEVGNLSNTTWYRRKAVCGVETAYTNACKIIIGTVEAENLNYIKVREFMRGGITDAQTADGISDVREVKQATQYLDGLGRLVQTVTKQGSNGGKDVVKPTVYDPFGREAVQYLPFVSTTGDGKFKVNPLGELNNFYKVQTPEESFYYGQTEFEASPLNRVNKITTPGDSWTGSNRGIATQHWTNTLADEVRMWSVTDVVGDFGTYTCSLSPYPAGELYKTVTEDEHGKQVIEFKDKEGRVILKKVQLLETFNSAAVKDDGSGRGYGGWLSTYYIYDDLGQLRAVLQPKAVEKLNEENSWSSLATKTTMLEELTFRYEYDARGRMILKKVPGAAAVQMVYDVRDRLVMSQDGNMRKSGQEKWMVTFYDELNRPVKTGLWQNAQDGDYHRGQAMANTSSFTPYPFSAEPTSGWELLTETHYDGDYSGLPAGLNGSLQNVYGSYLDYSLVPSDYAEPLVQSSRTKGLVSWTKVKVLGESKYLYSVNIYDEKGRVIQVQATNISDGIDIVTTRYDFAGKVLRSHIKHQKGGAAVQNFEVATKNNYDDLGRITTIEKNVNASGWKQITSMEYDALGQLKSKKLAPAYNGNNGLETLDYAYNIRGWLLGVNREFAKNANQNDRYFGFDLGYDKKAIATASAQVVGNYAKDAFNGNIAGSVWRSIGDGERRKYDYDYDAANRLLKADFTQHNGTDFVSNATIDFSVKMGNGSDPVSAYDANGNIKRMQQWGLKGVSKAQIDDLTYNYTFDGHELRNKLYGVSDAFNDKDSKLGDFKYDAATKGTTDYDYDQNGNLTLDANKSINSITYNHLNLPSLITTAKGTITYTYDAGGNKLKKVVAETGKPAKTTLYLLGTYEDDVLQFLPQEEGRIRYKADNGSFVYDYFIKDHLGNVRMVLTEEQQTNFYPAATLEGSMTLGDKSMIGWEKEFFSIDDNQIRTRSQISSWSGSLDYSNNNGNPPYNSIASGSYPSNYTVSDGAVSDRLYRVNGSTNKTGLAMAVKVMAGDVLNIHGKSYYNATDNFNNSNSTTLALRDILDAFLNTPGNVAVGKGVTAPQLEGVNTGLIPSSFIRGNNGENSNTPKAYINYILLDEQFRYMGGGFSRVGGSGAVKNHWFSDAALQNIAVEKNGYLYVYVSNESNVDVFFDNLQVIHTRGPVLEETHYYPFGLTMAGISSKAMGMLENRRKFNDGTELESKEFSDGTGLELYATEFRSYDPQIGRFHQMDELADDYEDWSPYVFAYDNPISYNDPLGLFSTDPTKPPETSTPEKPKELPAVVVVGTRPKPSNQPAVILPTPSPSPRPEVVPANSGVKNTNNSNEDIIKGAIAVSLTQPETYPFLIPAAATGGAVLVGYSLYNYSQSETHPTYQPNWFSLRDNTNYVPPRVFDIKGERNQTGRADGTNNPFKKLKPDPKKPGNVLEKNSHTGKEVSKPAPPGFFEWWNNKKR</sequence>
<evidence type="ECO:0000259" key="3">
    <source>
        <dbReference type="Pfam" id="PF20041"/>
    </source>
</evidence>
<comment type="caution">
    <text evidence="4">The sequence shown here is derived from an EMBL/GenBank/DDBJ whole genome shotgun (WGS) entry which is preliminary data.</text>
</comment>
<dbReference type="RefSeq" id="WP_279298586.1">
    <property type="nucleotide sequence ID" value="NZ_JAOTIF010000018.1"/>
</dbReference>
<reference evidence="4" key="1">
    <citation type="submission" date="2022-09" db="EMBL/GenBank/DDBJ databases">
        <authorList>
            <person name="Yuan C."/>
            <person name="Ke Z."/>
        </authorList>
    </citation>
    <scope>NUCLEOTIDE SEQUENCE</scope>
    <source>
        <strain evidence="4">LB-8</strain>
    </source>
</reference>
<feature type="domain" description="DUF6443" evidence="3">
    <location>
        <begin position="887"/>
        <end position="1011"/>
    </location>
</feature>
<feature type="region of interest" description="Disordered" evidence="1">
    <location>
        <begin position="2212"/>
        <end position="2268"/>
    </location>
</feature>
<evidence type="ECO:0000256" key="2">
    <source>
        <dbReference type="SAM" id="SignalP"/>
    </source>
</evidence>
<dbReference type="Gene3D" id="2.60.40.2700">
    <property type="match status" value="5"/>
</dbReference>
<protein>
    <submittedName>
        <fullName evidence="4">DUF6443 domain-containing protein</fullName>
    </submittedName>
</protein>
<evidence type="ECO:0000313" key="5">
    <source>
        <dbReference type="Proteomes" id="UP001155483"/>
    </source>
</evidence>
<feature type="region of interest" description="Disordered" evidence="1">
    <location>
        <begin position="2106"/>
        <end position="2138"/>
    </location>
</feature>
<feature type="signal peptide" evidence="2">
    <location>
        <begin position="1"/>
        <end position="26"/>
    </location>
</feature>
<dbReference type="NCBIfam" id="TIGR03696">
    <property type="entry name" value="Rhs_assc_core"/>
    <property type="match status" value="1"/>
</dbReference>
<evidence type="ECO:0000256" key="1">
    <source>
        <dbReference type="SAM" id="MobiDB-lite"/>
    </source>
</evidence>
<name>A0A9X2XYT2_9BACT</name>
<dbReference type="InterPro" id="IPR022385">
    <property type="entry name" value="Rhs_assc_core"/>
</dbReference>
<proteinExistence type="predicted"/>
<dbReference type="Gene3D" id="2.180.10.10">
    <property type="entry name" value="RHS repeat-associated core"/>
    <property type="match status" value="2"/>
</dbReference>
<dbReference type="Proteomes" id="UP001155483">
    <property type="component" value="Unassembled WGS sequence"/>
</dbReference>
<dbReference type="EMBL" id="JAOTIF010000018">
    <property type="protein sequence ID" value="MCU7551147.1"/>
    <property type="molecule type" value="Genomic_DNA"/>
</dbReference>
<accession>A0A9X2XYT2</accession>
<gene>
    <name evidence="4" type="ORF">OCK74_18650</name>
</gene>
<reference evidence="4" key="2">
    <citation type="submission" date="2023-04" db="EMBL/GenBank/DDBJ databases">
        <title>Paracnuella aquatica gen. nov., sp. nov., a member of the family Chitinophagaceae isolated from a hot spring.</title>
        <authorList>
            <person name="Wang C."/>
        </authorList>
    </citation>
    <scope>NUCLEOTIDE SEQUENCE</scope>
    <source>
        <strain evidence="4">LB-8</strain>
    </source>
</reference>